<reference evidence="1 2" key="1">
    <citation type="journal article" date="2016" name="Nat. Commun.">
        <title>Thousands of microbial genomes shed light on interconnected biogeochemical processes in an aquifer system.</title>
        <authorList>
            <person name="Anantharaman K."/>
            <person name="Brown C.T."/>
            <person name="Hug L.A."/>
            <person name="Sharon I."/>
            <person name="Castelle C.J."/>
            <person name="Probst A.J."/>
            <person name="Thomas B.C."/>
            <person name="Singh A."/>
            <person name="Wilkins M.J."/>
            <person name="Karaoz U."/>
            <person name="Brodie E.L."/>
            <person name="Williams K.H."/>
            <person name="Hubbard S.S."/>
            <person name="Banfield J.F."/>
        </authorList>
    </citation>
    <scope>NUCLEOTIDE SEQUENCE [LARGE SCALE GENOMIC DNA]</scope>
</reference>
<comment type="caution">
    <text evidence="1">The sequence shown here is derived from an EMBL/GenBank/DDBJ whole genome shotgun (WGS) entry which is preliminary data.</text>
</comment>
<name>A0A1F8H175_9BACT</name>
<dbReference type="SUPFAM" id="SSF50475">
    <property type="entry name" value="FMN-binding split barrel"/>
    <property type="match status" value="1"/>
</dbReference>
<sequence length="132" mass="14989">MAENIKELIKEVLEKGYLMSLAAKDDGGVWVADVIYVHDEELNIYWMSDPEVRHSKAAIKNEKVAGTITVSGPGENNLGIQFEGLAEKVEGPRHDLAKKHYVKRQKPEPEEIDNVLQGDSWYILRPSKVVWF</sequence>
<dbReference type="EMBL" id="MGKS01000049">
    <property type="protein sequence ID" value="OGN30616.1"/>
    <property type="molecule type" value="Genomic_DNA"/>
</dbReference>
<dbReference type="Gene3D" id="2.30.110.10">
    <property type="entry name" value="Electron Transport, Fmn-binding Protein, Chain A"/>
    <property type="match status" value="1"/>
</dbReference>
<accession>A0A1F8H175</accession>
<organism evidence="1 2">
    <name type="scientific">Candidatus Yanofskybacteria bacterium RIFCSPLOWO2_02_FULL_43_10b</name>
    <dbReference type="NCBI Taxonomy" id="1802704"/>
    <lineage>
        <taxon>Bacteria</taxon>
        <taxon>Candidatus Yanofskyibacteriota</taxon>
    </lineage>
</organism>
<evidence type="ECO:0000313" key="1">
    <source>
        <dbReference type="EMBL" id="OGN30616.1"/>
    </source>
</evidence>
<evidence type="ECO:0000313" key="2">
    <source>
        <dbReference type="Proteomes" id="UP000177676"/>
    </source>
</evidence>
<dbReference type="Proteomes" id="UP000177676">
    <property type="component" value="Unassembled WGS sequence"/>
</dbReference>
<dbReference type="AlphaFoldDB" id="A0A1F8H175"/>
<evidence type="ECO:0008006" key="3">
    <source>
        <dbReference type="Google" id="ProtNLM"/>
    </source>
</evidence>
<dbReference type="InterPro" id="IPR012349">
    <property type="entry name" value="Split_barrel_FMN-bd"/>
</dbReference>
<protein>
    <recommendedName>
        <fullName evidence="3">Pyridoxamine 5'-phosphate oxidase putative domain-containing protein</fullName>
    </recommendedName>
</protein>
<proteinExistence type="predicted"/>
<gene>
    <name evidence="1" type="ORF">A3I92_02340</name>
</gene>